<gene>
    <name evidence="3" type="ordered locus">Hbut_1365</name>
</gene>
<reference evidence="3 4" key="1">
    <citation type="journal article" date="2007" name="Archaea">
        <title>The genome of Hyperthermus butylicus: a sulfur-reducing, peptide fermenting, neutrophilic Crenarchaeote growing up to 108 degrees C.</title>
        <authorList>
            <person name="Brugger K."/>
            <person name="Chen L."/>
            <person name="Stark M."/>
            <person name="Zibat A."/>
            <person name="Redder P."/>
            <person name="Ruepp A."/>
            <person name="Awayez M."/>
            <person name="She Q."/>
            <person name="Garrett R.A."/>
            <person name="Klenk H.P."/>
        </authorList>
    </citation>
    <scope>NUCLEOTIDE SEQUENCE [LARGE SCALE GENOMIC DNA]</scope>
    <source>
        <strain evidence="4">DSM 5456 / JCM 9403 / PLM1-5</strain>
    </source>
</reference>
<dbReference type="HOGENOM" id="CLU_1691523_0_0_2"/>
<keyword evidence="1" id="KW-0472">Membrane</keyword>
<dbReference type="GeneID" id="4782258"/>
<dbReference type="Gene3D" id="1.10.3730.20">
    <property type="match status" value="1"/>
</dbReference>
<proteinExistence type="predicted"/>
<dbReference type="EMBL" id="CP000493">
    <property type="protein sequence ID" value="ABM81190.1"/>
    <property type="molecule type" value="Genomic_DNA"/>
</dbReference>
<keyword evidence="4" id="KW-1185">Reference proteome</keyword>
<evidence type="ECO:0000313" key="4">
    <source>
        <dbReference type="Proteomes" id="UP000002593"/>
    </source>
</evidence>
<dbReference type="GO" id="GO:0016020">
    <property type="term" value="C:membrane"/>
    <property type="evidence" value="ECO:0007669"/>
    <property type="project" value="InterPro"/>
</dbReference>
<dbReference type="AlphaFoldDB" id="A2BMH9"/>
<accession>A2BMH9</accession>
<dbReference type="InterPro" id="IPR037185">
    <property type="entry name" value="EmrE-like"/>
</dbReference>
<feature type="transmembrane region" description="Helical" evidence="1">
    <location>
        <begin position="40"/>
        <end position="58"/>
    </location>
</feature>
<evidence type="ECO:0000256" key="1">
    <source>
        <dbReference type="SAM" id="Phobius"/>
    </source>
</evidence>
<feature type="transmembrane region" description="Helical" evidence="1">
    <location>
        <begin position="78"/>
        <end position="96"/>
    </location>
</feature>
<dbReference type="EnsemblBacteria" id="ABM81190">
    <property type="protein sequence ID" value="ABM81190"/>
    <property type="gene ID" value="Hbut_1365"/>
</dbReference>
<organism evidence="3 4">
    <name type="scientific">Hyperthermus butylicus (strain DSM 5456 / JCM 9403 / PLM1-5)</name>
    <dbReference type="NCBI Taxonomy" id="415426"/>
    <lineage>
        <taxon>Archaea</taxon>
        <taxon>Thermoproteota</taxon>
        <taxon>Thermoprotei</taxon>
        <taxon>Desulfurococcales</taxon>
        <taxon>Pyrodictiaceae</taxon>
        <taxon>Hyperthermus</taxon>
    </lineage>
</organism>
<evidence type="ECO:0000259" key="2">
    <source>
        <dbReference type="Pfam" id="PF00892"/>
    </source>
</evidence>
<name>A2BMH9_HYPBU</name>
<dbReference type="PANTHER" id="PTHR22911">
    <property type="entry name" value="ACYL-MALONYL CONDENSING ENZYME-RELATED"/>
    <property type="match status" value="1"/>
</dbReference>
<dbReference type="eggNOG" id="arCOG03427">
    <property type="taxonomic scope" value="Archaea"/>
</dbReference>
<feature type="transmembrane region" description="Helical" evidence="1">
    <location>
        <begin position="108"/>
        <end position="127"/>
    </location>
</feature>
<dbReference type="RefSeq" id="WP_011822508.1">
    <property type="nucleotide sequence ID" value="NC_008818.1"/>
</dbReference>
<dbReference type="PANTHER" id="PTHR22911:SF137">
    <property type="entry name" value="SOLUTE CARRIER FAMILY 35 MEMBER G2-RELATED"/>
    <property type="match status" value="1"/>
</dbReference>
<protein>
    <recommendedName>
        <fullName evidence="2">EamA domain-containing protein</fullName>
    </recommendedName>
</protein>
<feature type="domain" description="EamA" evidence="2">
    <location>
        <begin position="6"/>
        <end position="150"/>
    </location>
</feature>
<evidence type="ECO:0000313" key="3">
    <source>
        <dbReference type="EMBL" id="ABM81190.1"/>
    </source>
</evidence>
<feature type="transmembrane region" description="Helical" evidence="1">
    <location>
        <begin position="133"/>
        <end position="151"/>
    </location>
</feature>
<keyword evidence="1" id="KW-1133">Transmembrane helix</keyword>
<dbReference type="Proteomes" id="UP000002593">
    <property type="component" value="Chromosome"/>
</dbReference>
<dbReference type="Pfam" id="PF00892">
    <property type="entry name" value="EamA"/>
    <property type="match status" value="1"/>
</dbReference>
<dbReference type="InterPro" id="IPR000620">
    <property type="entry name" value="EamA_dom"/>
</dbReference>
<feature type="transmembrane region" description="Helical" evidence="1">
    <location>
        <begin position="6"/>
        <end position="28"/>
    </location>
</feature>
<keyword evidence="1" id="KW-0812">Transmembrane</keyword>
<dbReference type="SUPFAM" id="SSF103481">
    <property type="entry name" value="Multidrug resistance efflux transporter EmrE"/>
    <property type="match status" value="1"/>
</dbReference>
<sequence length="155" mass="16073">MAGEQYWALYALGAFVFFGVTNFILKYASVKGIPSIEGTAILLLGAGLTGILATLVMMYRGMFDGSRNPSLAGVDPKYFALMAVAGVTLALGMYFLKLAVATGKAGPATAIALSNAVLVAALAWLVLGEKLSTSELVGMTLYVAAILVFSLKPLG</sequence>
<dbReference type="KEGG" id="hbu:Hbut_1365"/>